<evidence type="ECO:0000313" key="2">
    <source>
        <dbReference type="EMBL" id="RPB23631.1"/>
    </source>
</evidence>
<dbReference type="EMBL" id="ML121545">
    <property type="protein sequence ID" value="RPB23631.1"/>
    <property type="molecule type" value="Genomic_DNA"/>
</dbReference>
<sequence length="165" mass="18197">MSASTQQNLFTPPPMPTIPLNPGPTPTNAFTLPAVSPTPSKPSTSARASKALLTFPAFTDGNPFSIAAEEEVVMEVARCKAKAKAKAAWVRKQGKLREEWVVDVFRRTGRVPMCSWPRARREDGKVAAGVVDREAVEMGVKEDGEDGEEEEEKEKEKEKEKKKEK</sequence>
<accession>A0A3N4LSL2</accession>
<feature type="compositionally biased region" description="Basic and acidic residues" evidence="1">
    <location>
        <begin position="154"/>
        <end position="165"/>
    </location>
</feature>
<protein>
    <submittedName>
        <fullName evidence="2">Uncharacterized protein</fullName>
    </submittedName>
</protein>
<evidence type="ECO:0000256" key="1">
    <source>
        <dbReference type="SAM" id="MobiDB-lite"/>
    </source>
</evidence>
<dbReference type="AlphaFoldDB" id="A0A3N4LSL2"/>
<dbReference type="Proteomes" id="UP000267821">
    <property type="component" value="Unassembled WGS sequence"/>
</dbReference>
<feature type="region of interest" description="Disordered" evidence="1">
    <location>
        <begin position="131"/>
        <end position="165"/>
    </location>
</feature>
<evidence type="ECO:0000313" key="3">
    <source>
        <dbReference type="Proteomes" id="UP000267821"/>
    </source>
</evidence>
<gene>
    <name evidence="2" type="ORF">L211DRAFT_234169</name>
</gene>
<feature type="compositionally biased region" description="Polar residues" evidence="1">
    <location>
        <begin position="1"/>
        <end position="10"/>
    </location>
</feature>
<keyword evidence="3" id="KW-1185">Reference proteome</keyword>
<feature type="compositionally biased region" description="Basic and acidic residues" evidence="1">
    <location>
        <begin position="131"/>
        <end position="142"/>
    </location>
</feature>
<proteinExistence type="predicted"/>
<feature type="region of interest" description="Disordered" evidence="1">
    <location>
        <begin position="1"/>
        <end position="43"/>
    </location>
</feature>
<feature type="compositionally biased region" description="Acidic residues" evidence="1">
    <location>
        <begin position="143"/>
        <end position="153"/>
    </location>
</feature>
<dbReference type="OrthoDB" id="5428019at2759"/>
<organism evidence="2 3">
    <name type="scientific">Terfezia boudieri ATCC MYA-4762</name>
    <dbReference type="NCBI Taxonomy" id="1051890"/>
    <lineage>
        <taxon>Eukaryota</taxon>
        <taxon>Fungi</taxon>
        <taxon>Dikarya</taxon>
        <taxon>Ascomycota</taxon>
        <taxon>Pezizomycotina</taxon>
        <taxon>Pezizomycetes</taxon>
        <taxon>Pezizales</taxon>
        <taxon>Pezizaceae</taxon>
        <taxon>Terfezia</taxon>
    </lineage>
</organism>
<name>A0A3N4LSL2_9PEZI</name>
<reference evidence="2 3" key="1">
    <citation type="journal article" date="2018" name="Nat. Ecol. Evol.">
        <title>Pezizomycetes genomes reveal the molecular basis of ectomycorrhizal truffle lifestyle.</title>
        <authorList>
            <person name="Murat C."/>
            <person name="Payen T."/>
            <person name="Noel B."/>
            <person name="Kuo A."/>
            <person name="Morin E."/>
            <person name="Chen J."/>
            <person name="Kohler A."/>
            <person name="Krizsan K."/>
            <person name="Balestrini R."/>
            <person name="Da Silva C."/>
            <person name="Montanini B."/>
            <person name="Hainaut M."/>
            <person name="Levati E."/>
            <person name="Barry K.W."/>
            <person name="Belfiori B."/>
            <person name="Cichocki N."/>
            <person name="Clum A."/>
            <person name="Dockter R.B."/>
            <person name="Fauchery L."/>
            <person name="Guy J."/>
            <person name="Iotti M."/>
            <person name="Le Tacon F."/>
            <person name="Lindquist E.A."/>
            <person name="Lipzen A."/>
            <person name="Malagnac F."/>
            <person name="Mello A."/>
            <person name="Molinier V."/>
            <person name="Miyauchi S."/>
            <person name="Poulain J."/>
            <person name="Riccioni C."/>
            <person name="Rubini A."/>
            <person name="Sitrit Y."/>
            <person name="Splivallo R."/>
            <person name="Traeger S."/>
            <person name="Wang M."/>
            <person name="Zifcakova L."/>
            <person name="Wipf D."/>
            <person name="Zambonelli A."/>
            <person name="Paolocci F."/>
            <person name="Nowrousian M."/>
            <person name="Ottonello S."/>
            <person name="Baldrian P."/>
            <person name="Spatafora J.W."/>
            <person name="Henrissat B."/>
            <person name="Nagy L.G."/>
            <person name="Aury J.M."/>
            <person name="Wincker P."/>
            <person name="Grigoriev I.V."/>
            <person name="Bonfante P."/>
            <person name="Martin F.M."/>
        </authorList>
    </citation>
    <scope>NUCLEOTIDE SEQUENCE [LARGE SCALE GENOMIC DNA]</scope>
    <source>
        <strain evidence="2 3">ATCC MYA-4762</strain>
    </source>
</reference>
<feature type="compositionally biased region" description="Pro residues" evidence="1">
    <location>
        <begin position="11"/>
        <end position="25"/>
    </location>
</feature>
<dbReference type="InParanoid" id="A0A3N4LSL2"/>